<feature type="signal peptide" evidence="6">
    <location>
        <begin position="1"/>
        <end position="19"/>
    </location>
</feature>
<dbReference type="PANTHER" id="PTHR43649">
    <property type="entry name" value="ARABINOSE-BINDING PROTEIN-RELATED"/>
    <property type="match status" value="1"/>
</dbReference>
<dbReference type="Proteomes" id="UP000321638">
    <property type="component" value="Unassembled WGS sequence"/>
</dbReference>
<evidence type="ECO:0000313" key="7">
    <source>
        <dbReference type="EMBL" id="TXL70634.1"/>
    </source>
</evidence>
<evidence type="ECO:0000313" key="8">
    <source>
        <dbReference type="Proteomes" id="UP000321638"/>
    </source>
</evidence>
<protein>
    <submittedName>
        <fullName evidence="7">Extracellular solute-binding protein</fullName>
    </submittedName>
</protein>
<reference evidence="7 8" key="1">
    <citation type="submission" date="2019-06" db="EMBL/GenBank/DDBJ databases">
        <title>New taxonomy in bacterial strain CC-CFT640, isolated from vineyard.</title>
        <authorList>
            <person name="Lin S.-Y."/>
            <person name="Tsai C.-F."/>
            <person name="Young C.-C."/>
        </authorList>
    </citation>
    <scope>NUCLEOTIDE SEQUENCE [LARGE SCALE GENOMIC DNA]</scope>
    <source>
        <strain evidence="7 8">CC-CFT640</strain>
    </source>
</reference>
<keyword evidence="5" id="KW-0574">Periplasm</keyword>
<dbReference type="Gene3D" id="3.40.190.10">
    <property type="entry name" value="Periplasmic binding protein-like II"/>
    <property type="match status" value="1"/>
</dbReference>
<comment type="similarity">
    <text evidence="2">Belongs to the bacterial solute-binding protein 1 family.</text>
</comment>
<dbReference type="RefSeq" id="WP_147851428.1">
    <property type="nucleotide sequence ID" value="NZ_VDUZ01000056.1"/>
</dbReference>
<dbReference type="OrthoDB" id="9795569at2"/>
<sequence length="444" mass="48218">MARIARRRFLKLSGTGAVAAQSGGLAAVLASGRAPALAQETTVHWLRWADFVPASDVLLKGQITQECKKATGITLKLESINANDLQSRITAAIQSGSGPDIIMAIGNWPQLYAESLADSSDVAEEIGKAQGGYYDVSRLVATVGSKWIGVPWTVGGGLIAYRKSWFEAVGHNTFPETWDAFRDAGRKLKAKGQPIGQTAGHTFGDAPAWWYPYLWSWGGKEVEADGRTVVLDSKETVESIKFAVALWKEACDEGGLAWDDTNNNRAFLSGTVSATNNGASIYIEAKRKPTTYLTEKGTPMVQDILHARIPKGAGGQFNLPTPFTDMLMGYSKNQAAAKTFLRWVHSKPAYDAWFTSQQGYSDGATKEWEKHAVWDADPVLRPFRDIPPFGRLAGYAGPPNRKAAEVVTKYIIVDMYAKAIQGMPADEAAKWAHAEVVKAYASPA</sequence>
<dbReference type="PROSITE" id="PS51318">
    <property type="entry name" value="TAT"/>
    <property type="match status" value="1"/>
</dbReference>
<evidence type="ECO:0000256" key="2">
    <source>
        <dbReference type="ARBA" id="ARBA00008520"/>
    </source>
</evidence>
<comment type="caution">
    <text evidence="7">The sequence shown here is derived from an EMBL/GenBank/DDBJ whole genome shotgun (WGS) entry which is preliminary data.</text>
</comment>
<evidence type="ECO:0000256" key="3">
    <source>
        <dbReference type="ARBA" id="ARBA00022448"/>
    </source>
</evidence>
<keyword evidence="3" id="KW-0813">Transport</keyword>
<dbReference type="PANTHER" id="PTHR43649:SF34">
    <property type="entry name" value="ABC TRANSPORTER PERIPLASMIC-BINDING PROTEIN YCJN-RELATED"/>
    <property type="match status" value="1"/>
</dbReference>
<dbReference type="GO" id="GO:0042597">
    <property type="term" value="C:periplasmic space"/>
    <property type="evidence" value="ECO:0007669"/>
    <property type="project" value="UniProtKB-SubCell"/>
</dbReference>
<dbReference type="InterPro" id="IPR006059">
    <property type="entry name" value="SBP"/>
</dbReference>
<evidence type="ECO:0000256" key="4">
    <source>
        <dbReference type="ARBA" id="ARBA00022729"/>
    </source>
</evidence>
<organism evidence="7 8">
    <name type="scientific">Vineibacter terrae</name>
    <dbReference type="NCBI Taxonomy" id="2586908"/>
    <lineage>
        <taxon>Bacteria</taxon>
        <taxon>Pseudomonadati</taxon>
        <taxon>Pseudomonadota</taxon>
        <taxon>Alphaproteobacteria</taxon>
        <taxon>Hyphomicrobiales</taxon>
        <taxon>Vineibacter</taxon>
    </lineage>
</organism>
<feature type="chain" id="PRO_5023020178" evidence="6">
    <location>
        <begin position="20"/>
        <end position="444"/>
    </location>
</feature>
<dbReference type="AlphaFoldDB" id="A0A5C8PC49"/>
<dbReference type="EMBL" id="VDUZ01000056">
    <property type="protein sequence ID" value="TXL70634.1"/>
    <property type="molecule type" value="Genomic_DNA"/>
</dbReference>
<comment type="subcellular location">
    <subcellularLocation>
        <location evidence="1">Periplasm</location>
    </subcellularLocation>
</comment>
<keyword evidence="8" id="KW-1185">Reference proteome</keyword>
<name>A0A5C8PC49_9HYPH</name>
<evidence type="ECO:0000256" key="6">
    <source>
        <dbReference type="SAM" id="SignalP"/>
    </source>
</evidence>
<proteinExistence type="inferred from homology"/>
<gene>
    <name evidence="7" type="ORF">FHP25_33825</name>
</gene>
<dbReference type="Pfam" id="PF01547">
    <property type="entry name" value="SBP_bac_1"/>
    <property type="match status" value="1"/>
</dbReference>
<evidence type="ECO:0000256" key="1">
    <source>
        <dbReference type="ARBA" id="ARBA00004418"/>
    </source>
</evidence>
<evidence type="ECO:0000256" key="5">
    <source>
        <dbReference type="ARBA" id="ARBA00022764"/>
    </source>
</evidence>
<dbReference type="SUPFAM" id="SSF53850">
    <property type="entry name" value="Periplasmic binding protein-like II"/>
    <property type="match status" value="1"/>
</dbReference>
<dbReference type="InterPro" id="IPR006311">
    <property type="entry name" value="TAT_signal"/>
</dbReference>
<dbReference type="InterPro" id="IPR050490">
    <property type="entry name" value="Bact_solute-bd_prot1"/>
</dbReference>
<accession>A0A5C8PC49</accession>
<keyword evidence="4 6" id="KW-0732">Signal</keyword>